<dbReference type="InterPro" id="IPR036875">
    <property type="entry name" value="Znf_CCHC_sf"/>
</dbReference>
<reference evidence="3 4" key="1">
    <citation type="submission" date="2015-11" db="EMBL/GenBank/DDBJ databases">
        <title>The genome of Debaryomyces fabryi.</title>
        <authorList>
            <person name="Tafer H."/>
            <person name="Lopandic K."/>
        </authorList>
    </citation>
    <scope>NUCLEOTIDE SEQUENCE [LARGE SCALE GENOMIC DNA]</scope>
    <source>
        <strain evidence="3 4">CBS 789</strain>
    </source>
</reference>
<dbReference type="Gene3D" id="4.10.60.10">
    <property type="entry name" value="Zinc finger, CCHC-type"/>
    <property type="match status" value="1"/>
</dbReference>
<dbReference type="GeneID" id="26842974"/>
<dbReference type="RefSeq" id="XP_015464379.1">
    <property type="nucleotide sequence ID" value="XM_015614794.1"/>
</dbReference>
<keyword evidence="1" id="KW-0862">Zinc</keyword>
<dbReference type="SMART" id="SM00343">
    <property type="entry name" value="ZnF_C2HC"/>
    <property type="match status" value="1"/>
</dbReference>
<keyword evidence="4" id="KW-1185">Reference proteome</keyword>
<feature type="domain" description="CCHC-type" evidence="2">
    <location>
        <begin position="237"/>
        <end position="253"/>
    </location>
</feature>
<keyword evidence="1" id="KW-0479">Metal-binding</keyword>
<comment type="caution">
    <text evidence="3">The sequence shown here is derived from an EMBL/GenBank/DDBJ whole genome shotgun (WGS) entry which is preliminary data.</text>
</comment>
<dbReference type="InterPro" id="IPR001878">
    <property type="entry name" value="Znf_CCHC"/>
</dbReference>
<dbReference type="InterPro" id="IPR045358">
    <property type="entry name" value="Ty3_capsid"/>
</dbReference>
<keyword evidence="1" id="KW-0863">Zinc-finger</keyword>
<dbReference type="AlphaFoldDB" id="A0A0V1PQ31"/>
<dbReference type="Pfam" id="PF19259">
    <property type="entry name" value="Ty3_capsid"/>
    <property type="match status" value="1"/>
</dbReference>
<dbReference type="GO" id="GO:0008270">
    <property type="term" value="F:zinc ion binding"/>
    <property type="evidence" value="ECO:0007669"/>
    <property type="project" value="UniProtKB-KW"/>
</dbReference>
<sequence>MSKSPDNVAELIKIMKEENKCMREEAIARETRLFLASATVKTYSGSKVSTKIQYFLDEIFWISNGFTDEQMIIVAGRNMSGIAEKWYLAYQEENLHQSDTFEEFGERLKNQFGQAYDVQVLQAKLTACVQLGRVEDYNKRFYDILNEFPKDYFSEQAKVANYLCNLTTKLRCEVKIKDPVNLCDAMKYAGIIEGKYTGKANWEKKFIKRPIRGFRPKNNDMEIDNVSMKKPKAKDKKCYGCDKEGHFAANCPNKSKN</sequence>
<dbReference type="SUPFAM" id="SSF57756">
    <property type="entry name" value="Retrovirus zinc finger-like domains"/>
    <property type="match status" value="1"/>
</dbReference>
<accession>A0A0V1PQ31</accession>
<evidence type="ECO:0000259" key="2">
    <source>
        <dbReference type="PROSITE" id="PS50158"/>
    </source>
</evidence>
<evidence type="ECO:0000313" key="4">
    <source>
        <dbReference type="Proteomes" id="UP000054251"/>
    </source>
</evidence>
<dbReference type="GO" id="GO:0003676">
    <property type="term" value="F:nucleic acid binding"/>
    <property type="evidence" value="ECO:0007669"/>
    <property type="project" value="InterPro"/>
</dbReference>
<protein>
    <recommendedName>
        <fullName evidence="2">CCHC-type domain-containing protein</fullName>
    </recommendedName>
</protein>
<evidence type="ECO:0000256" key="1">
    <source>
        <dbReference type="PROSITE-ProRule" id="PRU00047"/>
    </source>
</evidence>
<dbReference type="OrthoDB" id="5600552at2759"/>
<dbReference type="Proteomes" id="UP000054251">
    <property type="component" value="Unassembled WGS sequence"/>
</dbReference>
<evidence type="ECO:0000313" key="3">
    <source>
        <dbReference type="EMBL" id="KRZ98276.1"/>
    </source>
</evidence>
<proteinExistence type="predicted"/>
<dbReference type="PROSITE" id="PS50158">
    <property type="entry name" value="ZF_CCHC"/>
    <property type="match status" value="1"/>
</dbReference>
<dbReference type="EMBL" id="LMYN01000380">
    <property type="protein sequence ID" value="KRZ98276.1"/>
    <property type="molecule type" value="Genomic_DNA"/>
</dbReference>
<organism evidence="3 4">
    <name type="scientific">Debaryomyces fabryi</name>
    <dbReference type="NCBI Taxonomy" id="58627"/>
    <lineage>
        <taxon>Eukaryota</taxon>
        <taxon>Fungi</taxon>
        <taxon>Dikarya</taxon>
        <taxon>Ascomycota</taxon>
        <taxon>Saccharomycotina</taxon>
        <taxon>Pichiomycetes</taxon>
        <taxon>Debaryomycetaceae</taxon>
        <taxon>Debaryomyces</taxon>
    </lineage>
</organism>
<gene>
    <name evidence="3" type="ORF">AC631_05965</name>
</gene>
<name>A0A0V1PQ31_9ASCO</name>